<proteinExistence type="predicted"/>
<protein>
    <submittedName>
        <fullName evidence="2">PE domain-containing protein</fullName>
    </submittedName>
</protein>
<evidence type="ECO:0000259" key="1">
    <source>
        <dbReference type="Pfam" id="PF00934"/>
    </source>
</evidence>
<accession>A0A3N4GHF8</accession>
<dbReference type="Pfam" id="PF00934">
    <property type="entry name" value="PE"/>
    <property type="match status" value="1"/>
</dbReference>
<keyword evidence="3" id="KW-1185">Reference proteome</keyword>
<evidence type="ECO:0000313" key="2">
    <source>
        <dbReference type="EMBL" id="RPA61138.1"/>
    </source>
</evidence>
<dbReference type="AlphaFoldDB" id="A0A3N4GHF8"/>
<dbReference type="Proteomes" id="UP000267536">
    <property type="component" value="Unassembled WGS sequence"/>
</dbReference>
<name>A0A3N4GHF8_9ACTN</name>
<evidence type="ECO:0000313" key="3">
    <source>
        <dbReference type="Proteomes" id="UP000267536"/>
    </source>
</evidence>
<organism evidence="2 3">
    <name type="scientific">Gordonia oryzae</name>
    <dbReference type="NCBI Taxonomy" id="2487349"/>
    <lineage>
        <taxon>Bacteria</taxon>
        <taxon>Bacillati</taxon>
        <taxon>Actinomycetota</taxon>
        <taxon>Actinomycetes</taxon>
        <taxon>Mycobacteriales</taxon>
        <taxon>Gordoniaceae</taxon>
        <taxon>Gordonia</taxon>
    </lineage>
</organism>
<reference evidence="2 3" key="1">
    <citation type="submission" date="2018-11" db="EMBL/GenBank/DDBJ databases">
        <title>Draft genome sequence of Gordonia sp. RS15-1S isolated from rice stems.</title>
        <authorList>
            <person name="Muangham S."/>
        </authorList>
    </citation>
    <scope>NUCLEOTIDE SEQUENCE [LARGE SCALE GENOMIC DNA]</scope>
    <source>
        <strain evidence="2 3">RS15-1S</strain>
    </source>
</reference>
<dbReference type="RefSeq" id="WP_123929404.1">
    <property type="nucleotide sequence ID" value="NZ_JBPSDP010000006.1"/>
</dbReference>
<dbReference type="Gene3D" id="1.10.287.850">
    <property type="entry name" value="HP0062-like domain"/>
    <property type="match status" value="1"/>
</dbReference>
<dbReference type="InterPro" id="IPR000084">
    <property type="entry name" value="PE-PGRS_N"/>
</dbReference>
<feature type="domain" description="PE" evidence="1">
    <location>
        <begin position="10"/>
        <end position="98"/>
    </location>
</feature>
<gene>
    <name evidence="2" type="ORF">EF294_10915</name>
</gene>
<comment type="caution">
    <text evidence="2">The sequence shown here is derived from an EMBL/GenBank/DDBJ whole genome shotgun (WGS) entry which is preliminary data.</text>
</comment>
<sequence length="105" mass="10647">MTPPPTTDGLDVDPHELSRACADLERLALSLEAAVGRLTPEAAVAAPGRDEVSVTTAASATAVADRFAEDATSGIQQLRDIAAMLQSHAGGLADADDHAATGLRA</sequence>
<dbReference type="EMBL" id="RKMH01000007">
    <property type="protein sequence ID" value="RPA61138.1"/>
    <property type="molecule type" value="Genomic_DNA"/>
</dbReference>
<dbReference type="OrthoDB" id="9967853at2"/>